<evidence type="ECO:0000256" key="1">
    <source>
        <dbReference type="ARBA" id="ARBA00000085"/>
    </source>
</evidence>
<comment type="catalytic activity">
    <reaction evidence="1">
        <text>ATP + protein L-histidine = ADP + protein N-phospho-L-histidine.</text>
        <dbReference type="EC" id="2.7.13.3"/>
    </reaction>
</comment>
<keyword evidence="4" id="KW-0808">Transferase</keyword>
<dbReference type="Gene3D" id="3.30.565.10">
    <property type="entry name" value="Histidine kinase-like ATPase, C-terminal domain"/>
    <property type="match status" value="1"/>
</dbReference>
<keyword evidence="9" id="KW-0812">Transmembrane</keyword>
<dbReference type="Proteomes" id="UP000237061">
    <property type="component" value="Unassembled WGS sequence"/>
</dbReference>
<dbReference type="PANTHER" id="PTHR24421">
    <property type="entry name" value="NITRATE/NITRITE SENSOR PROTEIN NARX-RELATED"/>
    <property type="match status" value="1"/>
</dbReference>
<protein>
    <recommendedName>
        <fullName evidence="2">histidine kinase</fullName>
        <ecNumber evidence="2">2.7.13.3</ecNumber>
    </recommendedName>
</protein>
<feature type="transmembrane region" description="Helical" evidence="9">
    <location>
        <begin position="87"/>
        <end position="106"/>
    </location>
</feature>
<evidence type="ECO:0000256" key="5">
    <source>
        <dbReference type="ARBA" id="ARBA00022741"/>
    </source>
</evidence>
<evidence type="ECO:0000259" key="11">
    <source>
        <dbReference type="Pfam" id="PF07730"/>
    </source>
</evidence>
<keyword evidence="3" id="KW-0597">Phosphoprotein</keyword>
<organism evidence="12 13">
    <name type="scientific">Arthrobacter glacialis</name>
    <dbReference type="NCBI Taxonomy" id="1664"/>
    <lineage>
        <taxon>Bacteria</taxon>
        <taxon>Bacillati</taxon>
        <taxon>Actinomycetota</taxon>
        <taxon>Actinomycetes</taxon>
        <taxon>Micrococcales</taxon>
        <taxon>Micrococcaceae</taxon>
        <taxon>Arthrobacter</taxon>
    </lineage>
</organism>
<dbReference type="InterPro" id="IPR036890">
    <property type="entry name" value="HATPase_C_sf"/>
</dbReference>
<dbReference type="SUPFAM" id="SSF55874">
    <property type="entry name" value="ATPase domain of HSP90 chaperone/DNA topoisomerase II/histidine kinase"/>
    <property type="match status" value="1"/>
</dbReference>
<keyword evidence="9" id="KW-1133">Transmembrane helix</keyword>
<dbReference type="Pfam" id="PF07730">
    <property type="entry name" value="HisKA_3"/>
    <property type="match status" value="1"/>
</dbReference>
<dbReference type="InterPro" id="IPR050482">
    <property type="entry name" value="Sensor_HK_TwoCompSys"/>
</dbReference>
<dbReference type="InterPro" id="IPR011712">
    <property type="entry name" value="Sig_transdc_His_kin_sub3_dim/P"/>
</dbReference>
<keyword evidence="6" id="KW-0418">Kinase</keyword>
<evidence type="ECO:0000313" key="12">
    <source>
        <dbReference type="EMBL" id="POH71728.1"/>
    </source>
</evidence>
<name>A0A2S3ZR66_ARTGL</name>
<dbReference type="GO" id="GO:0046983">
    <property type="term" value="F:protein dimerization activity"/>
    <property type="evidence" value="ECO:0007669"/>
    <property type="project" value="InterPro"/>
</dbReference>
<keyword evidence="8" id="KW-0902">Two-component regulatory system</keyword>
<comment type="caution">
    <text evidence="12">The sequence shown here is derived from an EMBL/GenBank/DDBJ whole genome shotgun (WGS) entry which is preliminary data.</text>
</comment>
<dbReference type="GO" id="GO:0005524">
    <property type="term" value="F:ATP binding"/>
    <property type="evidence" value="ECO:0007669"/>
    <property type="project" value="UniProtKB-KW"/>
</dbReference>
<dbReference type="AlphaFoldDB" id="A0A2S3ZR66"/>
<evidence type="ECO:0000256" key="6">
    <source>
        <dbReference type="ARBA" id="ARBA00022777"/>
    </source>
</evidence>
<feature type="transmembrane region" description="Helical" evidence="9">
    <location>
        <begin position="113"/>
        <end position="134"/>
    </location>
</feature>
<dbReference type="GO" id="GO:0016020">
    <property type="term" value="C:membrane"/>
    <property type="evidence" value="ECO:0007669"/>
    <property type="project" value="InterPro"/>
</dbReference>
<evidence type="ECO:0000256" key="3">
    <source>
        <dbReference type="ARBA" id="ARBA00022553"/>
    </source>
</evidence>
<feature type="transmembrane region" description="Helical" evidence="9">
    <location>
        <begin position="191"/>
        <end position="212"/>
    </location>
</feature>
<evidence type="ECO:0000256" key="7">
    <source>
        <dbReference type="ARBA" id="ARBA00022840"/>
    </source>
</evidence>
<dbReference type="Pfam" id="PF02518">
    <property type="entry name" value="HATPase_c"/>
    <property type="match status" value="1"/>
</dbReference>
<dbReference type="EMBL" id="PPXC01000024">
    <property type="protein sequence ID" value="POH71728.1"/>
    <property type="molecule type" value="Genomic_DNA"/>
</dbReference>
<evidence type="ECO:0000313" key="13">
    <source>
        <dbReference type="Proteomes" id="UP000237061"/>
    </source>
</evidence>
<evidence type="ECO:0000259" key="10">
    <source>
        <dbReference type="Pfam" id="PF02518"/>
    </source>
</evidence>
<reference evidence="12 13" key="1">
    <citation type="submission" date="2018-01" db="EMBL/GenBank/DDBJ databases">
        <title>Arthrobacter sp. nov., from glaciers in China.</title>
        <authorList>
            <person name="Liu Q."/>
            <person name="Xin Y.-H."/>
        </authorList>
    </citation>
    <scope>NUCLEOTIDE SEQUENCE [LARGE SCALE GENOMIC DNA]</scope>
    <source>
        <strain evidence="12 13">HLT2-12-2</strain>
    </source>
</reference>
<dbReference type="GO" id="GO:0000155">
    <property type="term" value="F:phosphorelay sensor kinase activity"/>
    <property type="evidence" value="ECO:0007669"/>
    <property type="project" value="InterPro"/>
</dbReference>
<evidence type="ECO:0000256" key="9">
    <source>
        <dbReference type="SAM" id="Phobius"/>
    </source>
</evidence>
<feature type="transmembrane region" description="Helical" evidence="9">
    <location>
        <begin position="140"/>
        <end position="159"/>
    </location>
</feature>
<gene>
    <name evidence="12" type="ORF">CVS27_19530</name>
</gene>
<dbReference type="EC" id="2.7.13.3" evidence="2"/>
<evidence type="ECO:0000256" key="2">
    <source>
        <dbReference type="ARBA" id="ARBA00012438"/>
    </source>
</evidence>
<evidence type="ECO:0000256" key="4">
    <source>
        <dbReference type="ARBA" id="ARBA00022679"/>
    </source>
</evidence>
<dbReference type="InterPro" id="IPR003594">
    <property type="entry name" value="HATPase_dom"/>
</dbReference>
<feature type="domain" description="Signal transduction histidine kinase subgroup 3 dimerisation and phosphoacceptor" evidence="11">
    <location>
        <begin position="235"/>
        <end position="301"/>
    </location>
</feature>
<dbReference type="PANTHER" id="PTHR24421:SF10">
    <property type="entry name" value="NITRATE_NITRITE SENSOR PROTEIN NARQ"/>
    <property type="match status" value="1"/>
</dbReference>
<dbReference type="CDD" id="cd16917">
    <property type="entry name" value="HATPase_UhpB-NarQ-NarX-like"/>
    <property type="match status" value="1"/>
</dbReference>
<sequence>MPLPCGGWMTGSCARAQTRDTDKTFFWQPVVRWAMVRKYPTIKGVRHGPAALHRSSGFNRADYTVIALAFCIELASFLPATSGSLSGALAVAAVVYVAGGFVPLLWRHRAPLMVFAGLLLHQVIFEFFFTPNYFNFSEIFLVPYMPVVAVLLALSAVASDRSLRQSLAACVAAVALPVLTGSRGRPFDQDLWFIATAAVYIGGAWAFGRFVARNRLRISSLEEEQRKAEVAIAHERAHVAAELHDIVSHAVTVMMLHAAGGRKVIDSDPQRAAQALDVIEAVGTEATAELARLLKLMKPRGETANDEQQSPLPTLGDLDWLLEPVRLAGVHVDVKATGQARKLDPSVGHAAYRVVQESLTNITKHAGSGTSALIELQWEPHALTLNIFDDGAGKPESPHDGSPGYGLIGLKERVEIAGGSIKWGPRDSGFFLRASLPLSP</sequence>
<evidence type="ECO:0000256" key="8">
    <source>
        <dbReference type="ARBA" id="ARBA00023012"/>
    </source>
</evidence>
<dbReference type="Gene3D" id="1.20.5.1930">
    <property type="match status" value="1"/>
</dbReference>
<keyword evidence="9" id="KW-0472">Membrane</keyword>
<accession>A0A2S3ZR66</accession>
<keyword evidence="5" id="KW-0547">Nucleotide-binding</keyword>
<keyword evidence="13" id="KW-1185">Reference proteome</keyword>
<keyword evidence="7" id="KW-0067">ATP-binding</keyword>
<feature type="domain" description="Histidine kinase/HSP90-like ATPase" evidence="10">
    <location>
        <begin position="351"/>
        <end position="438"/>
    </location>
</feature>
<proteinExistence type="predicted"/>